<dbReference type="NCBIfam" id="NF008357">
    <property type="entry name" value="PRK11146.1"/>
    <property type="match status" value="1"/>
</dbReference>
<dbReference type="PANTHER" id="PTHR30489:SF0">
    <property type="entry name" value="LIPOPROTEIN-RELEASING SYSTEM TRANSMEMBRANE PROTEIN LOLE"/>
    <property type="match status" value="1"/>
</dbReference>
<evidence type="ECO:0000256" key="8">
    <source>
        <dbReference type="SAM" id="Phobius"/>
    </source>
</evidence>
<evidence type="ECO:0000256" key="6">
    <source>
        <dbReference type="ARBA" id="ARBA00022989"/>
    </source>
</evidence>
<evidence type="ECO:0000259" key="10">
    <source>
        <dbReference type="Pfam" id="PF12704"/>
    </source>
</evidence>
<evidence type="ECO:0000256" key="7">
    <source>
        <dbReference type="ARBA" id="ARBA00023136"/>
    </source>
</evidence>
<evidence type="ECO:0000313" key="12">
    <source>
        <dbReference type="Proteomes" id="UP001163726"/>
    </source>
</evidence>
<accession>A0ABY7ASQ9</accession>
<feature type="transmembrane region" description="Helical" evidence="8">
    <location>
        <begin position="379"/>
        <end position="399"/>
    </location>
</feature>
<proteinExistence type="inferred from homology"/>
<keyword evidence="6 8" id="KW-1133">Transmembrane helix</keyword>
<keyword evidence="3" id="KW-0813">Transport</keyword>
<gene>
    <name evidence="11" type="primary">lolE</name>
    <name evidence="11" type="ORF">OLW01_05855</name>
</gene>
<evidence type="ECO:0000259" key="9">
    <source>
        <dbReference type="Pfam" id="PF02687"/>
    </source>
</evidence>
<keyword evidence="4" id="KW-1003">Cell membrane</keyword>
<dbReference type="EMBL" id="CP109965">
    <property type="protein sequence ID" value="WAJ71321.1"/>
    <property type="molecule type" value="Genomic_DNA"/>
</dbReference>
<dbReference type="PANTHER" id="PTHR30489">
    <property type="entry name" value="LIPOPROTEIN-RELEASING SYSTEM TRANSMEMBRANE PROTEIN LOLE"/>
    <property type="match status" value="1"/>
</dbReference>
<dbReference type="Proteomes" id="UP001163726">
    <property type="component" value="Chromosome"/>
</dbReference>
<dbReference type="NCBIfam" id="TIGR02212">
    <property type="entry name" value="lolCE"/>
    <property type="match status" value="1"/>
</dbReference>
<evidence type="ECO:0000256" key="4">
    <source>
        <dbReference type="ARBA" id="ARBA00022475"/>
    </source>
</evidence>
<reference evidence="11" key="1">
    <citation type="submission" date="2022-10" db="EMBL/GenBank/DDBJ databases">
        <title>Catenovulum adriacola sp. nov. isolated in the Harbour of Susak.</title>
        <authorList>
            <person name="Schoch T."/>
            <person name="Reich S.J."/>
            <person name="Stoeferle S."/>
            <person name="Flaiz M."/>
            <person name="Kazda M."/>
            <person name="Riedel C.U."/>
            <person name="Duerre P."/>
        </authorList>
    </citation>
    <scope>NUCLEOTIDE SEQUENCE</scope>
    <source>
        <strain evidence="11">TS8</strain>
    </source>
</reference>
<dbReference type="RefSeq" id="WP_268075797.1">
    <property type="nucleotide sequence ID" value="NZ_CP109965.1"/>
</dbReference>
<dbReference type="InterPro" id="IPR025857">
    <property type="entry name" value="MacB_PCD"/>
</dbReference>
<protein>
    <submittedName>
        <fullName evidence="11">Lipoprotein-releasing ABC transporter permease subunit LolE</fullName>
    </submittedName>
</protein>
<name>A0ABY7ASQ9_9ALTE</name>
<evidence type="ECO:0000256" key="1">
    <source>
        <dbReference type="ARBA" id="ARBA00004651"/>
    </source>
</evidence>
<dbReference type="InterPro" id="IPR003838">
    <property type="entry name" value="ABC3_permease_C"/>
</dbReference>
<feature type="domain" description="ABC3 transporter permease C-terminal" evidence="9">
    <location>
        <begin position="273"/>
        <end position="406"/>
    </location>
</feature>
<keyword evidence="11" id="KW-0449">Lipoprotein</keyword>
<keyword evidence="5 8" id="KW-0812">Transmembrane</keyword>
<feature type="transmembrane region" description="Helical" evidence="8">
    <location>
        <begin position="270"/>
        <end position="294"/>
    </location>
</feature>
<feature type="transmembrane region" description="Helical" evidence="8">
    <location>
        <begin position="323"/>
        <end position="344"/>
    </location>
</feature>
<dbReference type="Pfam" id="PF02687">
    <property type="entry name" value="FtsX"/>
    <property type="match status" value="1"/>
</dbReference>
<sequence length="413" mass="45303">MGNLAFKIGLRYARSQAHNRFIRFISASSTIGIALGCCVLIWVLSAMNGFERELKNRLLSVVPHIEFSAVNATGITDWQSIAANLTQNKEVLGVAPFVRFSGLIQNQNALKPVEIRGIDWQAEQQVSDLKSYVSANAIARFQNKEGVILGAGLAESLNLSIGDNFDVLVPQLDKDKRLLPPKSIRFELIGLLKTGGQLDHAVGFTQLPLAAKATGWTQGVQGIRLKIDDVFNASKIANELGYSLPVYVYVQDWTRQFGHVYNDIQLVRSIMYLILALVIAVACFNIVSTLVMAVNEKQGDIAILRTMGMPANSVVQTFMLQGLYHGLLGTSVGVGFGVLGGFYLSDWLAWFERLIGFQFLSSDIYFIDFLPTQLVWSDVWITAVVAIVMSLLATIYPALKAATVDPAQVVGKV</sequence>
<evidence type="ECO:0000313" key="11">
    <source>
        <dbReference type="EMBL" id="WAJ71321.1"/>
    </source>
</evidence>
<feature type="transmembrane region" description="Helical" evidence="8">
    <location>
        <begin position="21"/>
        <end position="44"/>
    </location>
</feature>
<dbReference type="InterPro" id="IPR011925">
    <property type="entry name" value="LolCE_TM"/>
</dbReference>
<keyword evidence="7 8" id="KW-0472">Membrane</keyword>
<evidence type="ECO:0000256" key="2">
    <source>
        <dbReference type="ARBA" id="ARBA00005236"/>
    </source>
</evidence>
<keyword evidence="12" id="KW-1185">Reference proteome</keyword>
<evidence type="ECO:0000256" key="5">
    <source>
        <dbReference type="ARBA" id="ARBA00022692"/>
    </source>
</evidence>
<dbReference type="Pfam" id="PF12704">
    <property type="entry name" value="MacB_PCD"/>
    <property type="match status" value="1"/>
</dbReference>
<organism evidence="11 12">
    <name type="scientific">Catenovulum adriaticum</name>
    <dbReference type="NCBI Taxonomy" id="2984846"/>
    <lineage>
        <taxon>Bacteria</taxon>
        <taxon>Pseudomonadati</taxon>
        <taxon>Pseudomonadota</taxon>
        <taxon>Gammaproteobacteria</taxon>
        <taxon>Alteromonadales</taxon>
        <taxon>Alteromonadaceae</taxon>
        <taxon>Catenovulum</taxon>
    </lineage>
</organism>
<comment type="subcellular location">
    <subcellularLocation>
        <location evidence="1">Cell membrane</location>
        <topology evidence="1">Multi-pass membrane protein</topology>
    </subcellularLocation>
</comment>
<comment type="similarity">
    <text evidence="2">Belongs to the ABC-4 integral membrane protein family. LolC/E subfamily.</text>
</comment>
<evidence type="ECO:0000256" key="3">
    <source>
        <dbReference type="ARBA" id="ARBA00022448"/>
    </source>
</evidence>
<feature type="domain" description="MacB-like periplasmic core" evidence="10">
    <location>
        <begin position="28"/>
        <end position="239"/>
    </location>
</feature>
<dbReference type="InterPro" id="IPR051447">
    <property type="entry name" value="Lipoprotein-release_system"/>
</dbReference>